<keyword evidence="1" id="KW-0614">Plasmid</keyword>
<accession>A0A090IED0</accession>
<evidence type="ECO:0000313" key="2">
    <source>
        <dbReference type="Proteomes" id="UP000032427"/>
    </source>
</evidence>
<name>A0A090IED0_9GAMM</name>
<keyword evidence="2" id="KW-1185">Reference proteome</keyword>
<geneLocation type="plasmid" evidence="1 2">
    <name>pAWOD72</name>
</geneLocation>
<gene>
    <name evidence="1" type="ORF">AWOD_p72_09</name>
</gene>
<dbReference type="EMBL" id="LN554850">
    <property type="protein sequence ID" value="CED58039.1"/>
    <property type="molecule type" value="Genomic_DNA"/>
</dbReference>
<sequence length="134" mass="16133">MEKKGNKTYAKKQFNTALLMLRDIKENDTAVIDLKDINQKHFRSYFDRMKEKDRSDATIYDHFRAAQKITKEVLSWHSELKKTDVVKQAREKLFSVLKEQQRNRCYTKNELIDKIEVHQKIIKNLQKKLAEFEK</sequence>
<protein>
    <submittedName>
        <fullName evidence="1">Uncharacterized protein</fullName>
    </submittedName>
</protein>
<organism evidence="1 2">
    <name type="scientific">Aliivibrio wodanis</name>
    <dbReference type="NCBI Taxonomy" id="80852"/>
    <lineage>
        <taxon>Bacteria</taxon>
        <taxon>Pseudomonadati</taxon>
        <taxon>Pseudomonadota</taxon>
        <taxon>Gammaproteobacteria</taxon>
        <taxon>Vibrionales</taxon>
        <taxon>Vibrionaceae</taxon>
        <taxon>Aliivibrio</taxon>
    </lineage>
</organism>
<dbReference type="HOGENOM" id="CLU_1891759_0_0_6"/>
<dbReference type="AlphaFoldDB" id="A0A090IED0"/>
<dbReference type="Proteomes" id="UP000032427">
    <property type="component" value="Plasmid pAWOD72"/>
</dbReference>
<dbReference type="GeneID" id="28543688"/>
<dbReference type="KEGG" id="awd:AWOD_p72_09"/>
<reference evidence="2" key="1">
    <citation type="submission" date="2014-09" db="EMBL/GenBank/DDBJ databases">
        <authorList>
            <person name="Hjerde E."/>
        </authorList>
    </citation>
    <scope>NUCLEOTIDE SEQUENCE [LARGE SCALE GENOMIC DNA]</scope>
    <source>
        <strain evidence="2">06/09/139</strain>
        <plasmid evidence="2">pAWOD72</plasmid>
    </source>
</reference>
<proteinExistence type="predicted"/>
<evidence type="ECO:0000313" key="1">
    <source>
        <dbReference type="EMBL" id="CED58039.1"/>
    </source>
</evidence>
<dbReference type="PATRIC" id="fig|80852.17.peg.4157"/>